<dbReference type="Proteomes" id="UP000799429">
    <property type="component" value="Unassembled WGS sequence"/>
</dbReference>
<feature type="compositionally biased region" description="Pro residues" evidence="1">
    <location>
        <begin position="1"/>
        <end position="21"/>
    </location>
</feature>
<gene>
    <name evidence="2" type="ORF">M501DRAFT_1002768</name>
</gene>
<comment type="caution">
    <text evidence="2">The sequence shown here is derived from an EMBL/GenBank/DDBJ whole genome shotgun (WGS) entry which is preliminary data.</text>
</comment>
<proteinExistence type="predicted"/>
<evidence type="ECO:0000256" key="1">
    <source>
        <dbReference type="SAM" id="MobiDB-lite"/>
    </source>
</evidence>
<dbReference type="OrthoDB" id="3939315at2759"/>
<protein>
    <submittedName>
        <fullName evidence="2">Uncharacterized protein</fullName>
    </submittedName>
</protein>
<dbReference type="AlphaFoldDB" id="A0A9P4VP30"/>
<evidence type="ECO:0000313" key="2">
    <source>
        <dbReference type="EMBL" id="KAF2840416.1"/>
    </source>
</evidence>
<evidence type="ECO:0000313" key="3">
    <source>
        <dbReference type="Proteomes" id="UP000799429"/>
    </source>
</evidence>
<name>A0A9P4VP30_9PEZI</name>
<organism evidence="2 3">
    <name type="scientific">Patellaria atrata CBS 101060</name>
    <dbReference type="NCBI Taxonomy" id="1346257"/>
    <lineage>
        <taxon>Eukaryota</taxon>
        <taxon>Fungi</taxon>
        <taxon>Dikarya</taxon>
        <taxon>Ascomycota</taxon>
        <taxon>Pezizomycotina</taxon>
        <taxon>Dothideomycetes</taxon>
        <taxon>Dothideomycetes incertae sedis</taxon>
        <taxon>Patellariales</taxon>
        <taxon>Patellariaceae</taxon>
        <taxon>Patellaria</taxon>
    </lineage>
</organism>
<feature type="region of interest" description="Disordered" evidence="1">
    <location>
        <begin position="1"/>
        <end position="28"/>
    </location>
</feature>
<keyword evidence="3" id="KW-1185">Reference proteome</keyword>
<sequence>MSSPQEVPPPLYHEHSPPPSFPKQTIPGQTRAGVDEAFVGLEENDVDLPPAYASVDTRASVFRADPPLLYSCDFSHTPRYQLHLNLTQSGKPYQLRIRRLRPSETRRLSLISAVSSASSSGSRSRCGIDYEDDCTLYEIKNVAAFGGTGIEIRGCRLSALPGYIKLEKCTGLTGRYWRFWHMTRNPNADSLREENERKMQKYGYHADNEWYRDLLFDVRFKKKQIVWTDIAGYVVARAVSIEPGSEITVQVDLPPKMKDVLLTCWVAHSWSVDFAPWAACRE</sequence>
<accession>A0A9P4VP30</accession>
<dbReference type="EMBL" id="MU006093">
    <property type="protein sequence ID" value="KAF2840416.1"/>
    <property type="molecule type" value="Genomic_DNA"/>
</dbReference>
<reference evidence="2" key="1">
    <citation type="journal article" date="2020" name="Stud. Mycol.">
        <title>101 Dothideomycetes genomes: a test case for predicting lifestyles and emergence of pathogens.</title>
        <authorList>
            <person name="Haridas S."/>
            <person name="Albert R."/>
            <person name="Binder M."/>
            <person name="Bloem J."/>
            <person name="Labutti K."/>
            <person name="Salamov A."/>
            <person name="Andreopoulos B."/>
            <person name="Baker S."/>
            <person name="Barry K."/>
            <person name="Bills G."/>
            <person name="Bluhm B."/>
            <person name="Cannon C."/>
            <person name="Castanera R."/>
            <person name="Culley D."/>
            <person name="Daum C."/>
            <person name="Ezra D."/>
            <person name="Gonzalez J."/>
            <person name="Henrissat B."/>
            <person name="Kuo A."/>
            <person name="Liang C."/>
            <person name="Lipzen A."/>
            <person name="Lutzoni F."/>
            <person name="Magnuson J."/>
            <person name="Mondo S."/>
            <person name="Nolan M."/>
            <person name="Ohm R."/>
            <person name="Pangilinan J."/>
            <person name="Park H.-J."/>
            <person name="Ramirez L."/>
            <person name="Alfaro M."/>
            <person name="Sun H."/>
            <person name="Tritt A."/>
            <person name="Yoshinaga Y."/>
            <person name="Zwiers L.-H."/>
            <person name="Turgeon B."/>
            <person name="Goodwin S."/>
            <person name="Spatafora J."/>
            <person name="Crous P."/>
            <person name="Grigoriev I."/>
        </authorList>
    </citation>
    <scope>NUCLEOTIDE SEQUENCE</scope>
    <source>
        <strain evidence="2">CBS 101060</strain>
    </source>
</reference>